<dbReference type="Proteomes" id="UP001501697">
    <property type="component" value="Unassembled WGS sequence"/>
</dbReference>
<feature type="transmembrane region" description="Helical" evidence="1">
    <location>
        <begin position="160"/>
        <end position="180"/>
    </location>
</feature>
<proteinExistence type="predicted"/>
<keyword evidence="3" id="KW-1185">Reference proteome</keyword>
<evidence type="ECO:0008006" key="4">
    <source>
        <dbReference type="Google" id="ProtNLM"/>
    </source>
</evidence>
<dbReference type="Gene3D" id="3.40.720.10">
    <property type="entry name" value="Alkaline Phosphatase, subunit A"/>
    <property type="match status" value="1"/>
</dbReference>
<evidence type="ECO:0000313" key="3">
    <source>
        <dbReference type="Proteomes" id="UP001501697"/>
    </source>
</evidence>
<keyword evidence="1" id="KW-1133">Transmembrane helix</keyword>
<dbReference type="SUPFAM" id="SSF53649">
    <property type="entry name" value="Alkaline phosphatase-like"/>
    <property type="match status" value="1"/>
</dbReference>
<evidence type="ECO:0000313" key="2">
    <source>
        <dbReference type="EMBL" id="GAA3641957.1"/>
    </source>
</evidence>
<accession>A0ABP7AWS2</accession>
<name>A0ABP7AWS2_9MICO</name>
<gene>
    <name evidence="2" type="ORF">GCM10022200_27140</name>
</gene>
<evidence type="ECO:0000256" key="1">
    <source>
        <dbReference type="SAM" id="Phobius"/>
    </source>
</evidence>
<feature type="transmembrane region" description="Helical" evidence="1">
    <location>
        <begin position="124"/>
        <end position="148"/>
    </location>
</feature>
<organism evidence="2 3">
    <name type="scientific">Microbacterium awajiense</name>
    <dbReference type="NCBI Taxonomy" id="415214"/>
    <lineage>
        <taxon>Bacteria</taxon>
        <taxon>Bacillati</taxon>
        <taxon>Actinomycetota</taxon>
        <taxon>Actinomycetes</taxon>
        <taxon>Micrococcales</taxon>
        <taxon>Microbacteriaceae</taxon>
        <taxon>Microbacterium</taxon>
    </lineage>
</organism>
<keyword evidence="1" id="KW-0812">Transmembrane</keyword>
<dbReference type="RefSeq" id="WP_344739442.1">
    <property type="nucleotide sequence ID" value="NZ_BAAAYU010000005.1"/>
</dbReference>
<dbReference type="EMBL" id="BAAAYU010000005">
    <property type="protein sequence ID" value="GAA3641957.1"/>
    <property type="molecule type" value="Genomic_DNA"/>
</dbReference>
<protein>
    <recommendedName>
        <fullName evidence="4">Sulfatase</fullName>
    </recommendedName>
</protein>
<sequence length="543" mass="56383">MPSGPHPTPRRGSRVVSAVAVAAVVAAPLLASALSRGSPDALLAVPVEPLAVALLLLAVAARGVRMLVAGLFGLTVMLALAVAALDLAFTATIDRRFDPVQDAGAVAAAVGVVADATGPAMAGLAVGGAALALVAGAAGLAAAALRVGRAADVAAPTGRAVVTALTGVWIAAALTGAQLVPGVPFAAGPAASVLTQASARAVQSVHDDAAFERALGSDPLAAADDSRLLAGLEGKDVVFAFVESYGEVALRPAPFTDRIAATLRAGEDQLARDGYTARSALLESPTFGGVSWLAHATLQSGVWVDSQGKYDRLTSGDRRTLTSLFSAAGWRTVAVVPSNTEPWPLASTFYGYDAVLDARNSGYRGPGFGYARMPDQFTWQVFHDHAASTGATPVMAEIDLVSSHTPWTPTPRLVPWHRLGDGTVFEGHGDGQPSPMEVWGDPDRVRDRYAESLAYSLGAAFSYLREHSQRDLVLVLVGDHQPARIVSGSGADRDVPVTVIAQDPAVFEQISSWGWQPGLHPSADAPRWRMDEFRDRFVAAFSG</sequence>
<feature type="transmembrane region" description="Helical" evidence="1">
    <location>
        <begin position="67"/>
        <end position="89"/>
    </location>
</feature>
<reference evidence="3" key="1">
    <citation type="journal article" date="2019" name="Int. J. Syst. Evol. Microbiol.">
        <title>The Global Catalogue of Microorganisms (GCM) 10K type strain sequencing project: providing services to taxonomists for standard genome sequencing and annotation.</title>
        <authorList>
            <consortium name="The Broad Institute Genomics Platform"/>
            <consortium name="The Broad Institute Genome Sequencing Center for Infectious Disease"/>
            <person name="Wu L."/>
            <person name="Ma J."/>
        </authorList>
    </citation>
    <scope>NUCLEOTIDE SEQUENCE [LARGE SCALE GENOMIC DNA]</scope>
    <source>
        <strain evidence="3">JCM 16544</strain>
    </source>
</reference>
<dbReference type="InterPro" id="IPR017850">
    <property type="entry name" value="Alkaline_phosphatase_core_sf"/>
</dbReference>
<comment type="caution">
    <text evidence="2">The sequence shown here is derived from an EMBL/GenBank/DDBJ whole genome shotgun (WGS) entry which is preliminary data.</text>
</comment>
<feature type="transmembrane region" description="Helical" evidence="1">
    <location>
        <begin position="41"/>
        <end position="60"/>
    </location>
</feature>
<keyword evidence="1" id="KW-0472">Membrane</keyword>